<evidence type="ECO:0000256" key="7">
    <source>
        <dbReference type="ARBA" id="ARBA00022889"/>
    </source>
</evidence>
<dbReference type="FunFam" id="2.30.180.10:FF:000002">
    <property type="entry name" value="periostin isoform X1"/>
    <property type="match status" value="1"/>
</dbReference>
<keyword evidence="13" id="KW-1185">Reference proteome</keyword>
<dbReference type="GO" id="GO:0005615">
    <property type="term" value="C:extracellular space"/>
    <property type="evidence" value="ECO:0007669"/>
    <property type="project" value="TreeGrafter"/>
</dbReference>
<evidence type="ECO:0000256" key="3">
    <source>
        <dbReference type="ARBA" id="ARBA00022525"/>
    </source>
</evidence>
<keyword evidence="3" id="KW-0964">Secreted</keyword>
<dbReference type="PROSITE" id="PS50213">
    <property type="entry name" value="FAS1"/>
    <property type="match status" value="4"/>
</dbReference>
<dbReference type="FunFam" id="2.30.180.10:FF:000032">
    <property type="entry name" value="Fasciclin domain-containing protein, putative"/>
    <property type="match status" value="1"/>
</dbReference>
<dbReference type="PROSITE" id="PS51041">
    <property type="entry name" value="EMI"/>
    <property type="match status" value="1"/>
</dbReference>
<feature type="domain" description="FAS1" evidence="10">
    <location>
        <begin position="234"/>
        <end position="365"/>
    </location>
</feature>
<evidence type="ECO:0000259" key="10">
    <source>
        <dbReference type="PROSITE" id="PS50213"/>
    </source>
</evidence>
<name>A0A672R7E5_SINGR</name>
<keyword evidence="2" id="KW-0301">Gamma-carboxyglutamic acid</keyword>
<dbReference type="Ensembl" id="ENSSGRT00000089845.1">
    <property type="protein sequence ID" value="ENSSGRP00000084371.1"/>
    <property type="gene ID" value="ENSSGRG00000039858.1"/>
</dbReference>
<feature type="signal peptide" evidence="9">
    <location>
        <begin position="1"/>
        <end position="22"/>
    </location>
</feature>
<dbReference type="GO" id="GO:0031012">
    <property type="term" value="C:extracellular matrix"/>
    <property type="evidence" value="ECO:0007669"/>
    <property type="project" value="TreeGrafter"/>
</dbReference>
<dbReference type="GO" id="GO:0007155">
    <property type="term" value="P:cell adhesion"/>
    <property type="evidence" value="ECO:0007669"/>
    <property type="project" value="UniProtKB-KW"/>
</dbReference>
<dbReference type="InterPro" id="IPR000782">
    <property type="entry name" value="FAS1_domain"/>
</dbReference>
<reference evidence="12" key="2">
    <citation type="submission" date="2025-09" db="UniProtKB">
        <authorList>
            <consortium name="Ensembl"/>
        </authorList>
    </citation>
    <scope>IDENTIFICATION</scope>
</reference>
<feature type="domain" description="FAS1" evidence="10">
    <location>
        <begin position="496"/>
        <end position="628"/>
    </location>
</feature>
<dbReference type="Pfam" id="PF02469">
    <property type="entry name" value="Fasciclin"/>
    <property type="match status" value="4"/>
</dbReference>
<dbReference type="GO" id="GO:0030198">
    <property type="term" value="P:extracellular matrix organization"/>
    <property type="evidence" value="ECO:0007669"/>
    <property type="project" value="TreeGrafter"/>
</dbReference>
<dbReference type="AlphaFoldDB" id="A0A672R7E5"/>
<evidence type="ECO:0000256" key="6">
    <source>
        <dbReference type="ARBA" id="ARBA00022737"/>
    </source>
</evidence>
<feature type="domain" description="EMI" evidence="11">
    <location>
        <begin position="40"/>
        <end position="94"/>
    </location>
</feature>
<dbReference type="SUPFAM" id="SSF82153">
    <property type="entry name" value="FAS1 domain"/>
    <property type="match status" value="4"/>
</dbReference>
<reference evidence="12" key="1">
    <citation type="submission" date="2025-08" db="UniProtKB">
        <authorList>
            <consortium name="Ensembl"/>
        </authorList>
    </citation>
    <scope>IDENTIFICATION</scope>
</reference>
<keyword evidence="7" id="KW-0130">Cell adhesion</keyword>
<dbReference type="InterPro" id="IPR036378">
    <property type="entry name" value="FAS1_dom_sf"/>
</dbReference>
<evidence type="ECO:0000256" key="9">
    <source>
        <dbReference type="SAM" id="SignalP"/>
    </source>
</evidence>
<evidence type="ECO:0000256" key="2">
    <source>
        <dbReference type="ARBA" id="ARBA00022479"/>
    </source>
</evidence>
<keyword evidence="4" id="KW-0272">Extracellular matrix</keyword>
<gene>
    <name evidence="12" type="primary">LOC107555184</name>
</gene>
<evidence type="ECO:0000259" key="11">
    <source>
        <dbReference type="PROSITE" id="PS51041"/>
    </source>
</evidence>
<dbReference type="Proteomes" id="UP000472262">
    <property type="component" value="Unassembled WGS sequence"/>
</dbReference>
<feature type="domain" description="FAS1" evidence="10">
    <location>
        <begin position="367"/>
        <end position="492"/>
    </location>
</feature>
<dbReference type="FunFam" id="2.30.180.10:FF:000003">
    <property type="entry name" value="periostin isoform X1"/>
    <property type="match status" value="1"/>
</dbReference>
<comment type="subcellular location">
    <subcellularLocation>
        <location evidence="1">Secreted</location>
        <location evidence="1">Extracellular space</location>
        <location evidence="1">Extracellular matrix</location>
    </subcellularLocation>
</comment>
<keyword evidence="6" id="KW-0677">Repeat</keyword>
<evidence type="ECO:0000313" key="13">
    <source>
        <dbReference type="Proteomes" id="UP000472262"/>
    </source>
</evidence>
<feature type="chain" id="PRO_5025433618" evidence="9">
    <location>
        <begin position="23"/>
        <end position="828"/>
    </location>
</feature>
<proteinExistence type="predicted"/>
<dbReference type="SMART" id="SM00554">
    <property type="entry name" value="FAS1"/>
    <property type="match status" value="4"/>
</dbReference>
<evidence type="ECO:0000256" key="5">
    <source>
        <dbReference type="ARBA" id="ARBA00022729"/>
    </source>
</evidence>
<dbReference type="InterPro" id="IPR011489">
    <property type="entry name" value="EMI_domain"/>
</dbReference>
<dbReference type="PANTHER" id="PTHR10900">
    <property type="entry name" value="PERIOSTIN-RELATED"/>
    <property type="match status" value="1"/>
</dbReference>
<dbReference type="GO" id="GO:0050839">
    <property type="term" value="F:cell adhesion molecule binding"/>
    <property type="evidence" value="ECO:0007669"/>
    <property type="project" value="TreeGrafter"/>
</dbReference>
<evidence type="ECO:0000256" key="8">
    <source>
        <dbReference type="ARBA" id="ARBA00023157"/>
    </source>
</evidence>
<sequence length="828" mass="90622">MILLFTATFTILVLSSLDQVESSAYDKIVTHSRIRAKNEGPNVCALQQVMGTKKKYFSTCRNWYNKSICGKKAVVLYECCPGYMKLDGKRGCPAVAPIDTVYGTLDLVQAKITQRYSDQSKLREELDGAGSYTMFAPNDDAWEELDPASKAALVSSGNTELYNALHYHMVNKRLLTKDLKNDMTLESMYNKQGLYINHYSNGVVTVNCARIIHANQVATNGVVHVIDRIISVISQTIKDVIETNDDLASLNTVALRSGLQGQLGEPGHYTLFAPTNEAFEKLDSDVLERLMSDTTVLQALLKYHLLNSVQCSEAIMAGSVYGTLEGSNIEIGCDGESLTVNGIKMVLKKDIVTSNGVIHLINQVLMPDSAKQVMELIGKSQSIFSDMVSELGLSAAMQPETEYTILAPLNGAFSDEVMSMDQRLLKIILENQIVKLRVSLSDLYNGQLLETLGGKLLRVFIYRTAVCIENACMARGSREGSNGVLHLMRSLIQPPETTIYDLLLKDGRFKIFLSLMESAELTDLLKQEGSYTLFAPIDAAFGTLTEEDIALLKSDINGLRAILLYHFSNGVFINGGLEGGVTNLLKTIQGNNLQVLSVNNSIYVNSVEVPDFDLMTSNGVVHVVKTILYPQGILLTVVIGEPSITKVTRVIGGDLRVTKVTQVTERGPSVTKVTRVIGGDPSVTKVTQVTERDPSVTKVTRVIGGDPSVTKVTQVTERDPSVTKVTQVNGGDPSVTKVTQVTERDPSIPKVTRVIGGDPSVTKVIQVTERDPSVTKVTRVNGEDPSVTKVTRVIGGDPSVTKVTQHTFFQIYLSLLPNTFTHNPWHMQ</sequence>
<evidence type="ECO:0000256" key="4">
    <source>
        <dbReference type="ARBA" id="ARBA00022530"/>
    </source>
</evidence>
<dbReference type="PANTHER" id="PTHR10900:SF12">
    <property type="entry name" value="PERIOSTIN"/>
    <property type="match status" value="1"/>
</dbReference>
<dbReference type="Gene3D" id="2.30.180.10">
    <property type="entry name" value="FAS1 domain"/>
    <property type="match status" value="4"/>
</dbReference>
<dbReference type="FunFam" id="2.30.180.10:FF:000001">
    <property type="entry name" value="periostin isoform X1"/>
    <property type="match status" value="1"/>
</dbReference>
<keyword evidence="8" id="KW-1015">Disulfide bond</keyword>
<organism evidence="12 13">
    <name type="scientific">Sinocyclocheilus grahami</name>
    <name type="common">Dianchi golden-line fish</name>
    <name type="synonym">Barbus grahami</name>
    <dbReference type="NCBI Taxonomy" id="75366"/>
    <lineage>
        <taxon>Eukaryota</taxon>
        <taxon>Metazoa</taxon>
        <taxon>Chordata</taxon>
        <taxon>Craniata</taxon>
        <taxon>Vertebrata</taxon>
        <taxon>Euteleostomi</taxon>
        <taxon>Actinopterygii</taxon>
        <taxon>Neopterygii</taxon>
        <taxon>Teleostei</taxon>
        <taxon>Ostariophysi</taxon>
        <taxon>Cypriniformes</taxon>
        <taxon>Cyprinidae</taxon>
        <taxon>Cyprininae</taxon>
        <taxon>Sinocyclocheilus</taxon>
    </lineage>
</organism>
<protein>
    <submittedName>
        <fullName evidence="12">Periostin</fullName>
    </submittedName>
</protein>
<dbReference type="InterPro" id="IPR050904">
    <property type="entry name" value="Adhesion/Biosynth-related"/>
</dbReference>
<feature type="domain" description="FAS1" evidence="10">
    <location>
        <begin position="97"/>
        <end position="230"/>
    </location>
</feature>
<evidence type="ECO:0000313" key="12">
    <source>
        <dbReference type="Ensembl" id="ENSSGRP00000084371.1"/>
    </source>
</evidence>
<keyword evidence="5 9" id="KW-0732">Signal</keyword>
<evidence type="ECO:0000256" key="1">
    <source>
        <dbReference type="ARBA" id="ARBA00004498"/>
    </source>
</evidence>
<accession>A0A672R7E5</accession>